<name>A0A6I7HLC7_9HYPH</name>
<dbReference type="InterPro" id="IPR058031">
    <property type="entry name" value="AAA_lid_NorR"/>
</dbReference>
<evidence type="ECO:0000259" key="10">
    <source>
        <dbReference type="PROSITE" id="PS50110"/>
    </source>
</evidence>
<dbReference type="InterPro" id="IPR027417">
    <property type="entry name" value="P-loop_NTPase"/>
</dbReference>
<feature type="domain" description="Sigma-54 factor interaction" evidence="9">
    <location>
        <begin position="132"/>
        <end position="361"/>
    </location>
</feature>
<dbReference type="Gene3D" id="3.40.50.300">
    <property type="entry name" value="P-loop containing nucleotide triphosphate hydrolases"/>
    <property type="match status" value="1"/>
</dbReference>
<keyword evidence="8" id="KW-0597">Phosphoprotein</keyword>
<evidence type="ECO:0000256" key="2">
    <source>
        <dbReference type="ARBA" id="ARBA00022840"/>
    </source>
</evidence>
<keyword evidence="4" id="KW-0805">Transcription regulation</keyword>
<evidence type="ECO:0000313" key="11">
    <source>
        <dbReference type="EMBL" id="RCW22672.1"/>
    </source>
</evidence>
<keyword evidence="6" id="KW-0010">Activator</keyword>
<protein>
    <submittedName>
        <fullName evidence="11">Two component Fis family sigma54 specific transcriptional regulator</fullName>
    </submittedName>
</protein>
<dbReference type="PROSITE" id="PS50045">
    <property type="entry name" value="SIGMA54_INTERACT_4"/>
    <property type="match status" value="1"/>
</dbReference>
<dbReference type="CDD" id="cd00009">
    <property type="entry name" value="AAA"/>
    <property type="match status" value="1"/>
</dbReference>
<dbReference type="PROSITE" id="PS00688">
    <property type="entry name" value="SIGMA54_INTERACT_3"/>
    <property type="match status" value="1"/>
</dbReference>
<feature type="modified residue" description="4-aspartylphosphate" evidence="8">
    <location>
        <position position="57"/>
    </location>
</feature>
<evidence type="ECO:0000256" key="1">
    <source>
        <dbReference type="ARBA" id="ARBA00022741"/>
    </source>
</evidence>
<keyword evidence="5" id="KW-0238">DNA-binding</keyword>
<dbReference type="Pfam" id="PF25601">
    <property type="entry name" value="AAA_lid_14"/>
    <property type="match status" value="1"/>
</dbReference>
<dbReference type="InterPro" id="IPR009057">
    <property type="entry name" value="Homeodomain-like_sf"/>
</dbReference>
<keyword evidence="3" id="KW-0902">Two-component regulatory system</keyword>
<comment type="caution">
    <text evidence="11">The sequence shown here is derived from an EMBL/GenBank/DDBJ whole genome shotgun (WGS) entry which is preliminary data.</text>
</comment>
<dbReference type="PANTHER" id="PTHR32071">
    <property type="entry name" value="TRANSCRIPTIONAL REGULATORY PROTEIN"/>
    <property type="match status" value="1"/>
</dbReference>
<dbReference type="Gene3D" id="1.10.8.60">
    <property type="match status" value="1"/>
</dbReference>
<dbReference type="InterPro" id="IPR002197">
    <property type="entry name" value="HTH_Fis"/>
</dbReference>
<keyword evidence="1" id="KW-0547">Nucleotide-binding</keyword>
<evidence type="ECO:0000256" key="5">
    <source>
        <dbReference type="ARBA" id="ARBA00023125"/>
    </source>
</evidence>
<sequence length="450" mass="49470">MLLEKISLGLIEDDPVMGESLVQRLEIEGATVEWWRSVSAARRAIEKGAPKDVIICDIRLPDGCGEDVFIGAAEATNPPPFLFMTGYADVDQAVRLIRSGAGDYLVKPFDMADFLDRVMRLIGTRTGMQQPTLGVSAAMASLETLLLRISRSSSNVLITGETGVGKEVCARYLHRNSAVAEGPFVAVNCAAIPEELLESELFGHEKGAFSGAVNRHLGYAERAKGGTLFLDEIGELSPRLQSKLLRLIDSRTFSRVGGEATIQFEGRLLCATNVDLREAVRAGRFREDLFYRINVVAVEVPPLRARPDDVIWLAEQFLSEMADQQEQSPAGLSELAARALKRHTWPGNVRELRNRIERATLLALGPWIMPGDLFPELATAGGTEWPQGGADFEPLDVARDEAERSHILRALEATGGAITPAARLLRISRTTMWEKMRRLNIDAPETERAV</sequence>
<keyword evidence="12" id="KW-1185">Reference proteome</keyword>
<dbReference type="GO" id="GO:0000160">
    <property type="term" value="P:phosphorelay signal transduction system"/>
    <property type="evidence" value="ECO:0007669"/>
    <property type="project" value="UniProtKB-KW"/>
</dbReference>
<dbReference type="EMBL" id="QPIX01000008">
    <property type="protein sequence ID" value="RCW22672.1"/>
    <property type="molecule type" value="Genomic_DNA"/>
</dbReference>
<dbReference type="GO" id="GO:0006355">
    <property type="term" value="P:regulation of DNA-templated transcription"/>
    <property type="evidence" value="ECO:0007669"/>
    <property type="project" value="InterPro"/>
</dbReference>
<reference evidence="11 12" key="1">
    <citation type="submission" date="2018-07" db="EMBL/GenBank/DDBJ databases">
        <title>Genomic Encyclopedia of Type Strains, Phase IV (KMG-IV): sequencing the most valuable type-strain genomes for metagenomic binning, comparative biology and taxonomic classification.</title>
        <authorList>
            <person name="Goeker M."/>
        </authorList>
    </citation>
    <scope>NUCLEOTIDE SEQUENCE [LARGE SCALE GENOMIC DNA]</scope>
    <source>
        <strain evidence="11 12">DSM 25528</strain>
    </source>
</reference>
<evidence type="ECO:0000256" key="7">
    <source>
        <dbReference type="ARBA" id="ARBA00023163"/>
    </source>
</evidence>
<dbReference type="PRINTS" id="PR01590">
    <property type="entry name" value="HTHFIS"/>
</dbReference>
<dbReference type="Pfam" id="PF00072">
    <property type="entry name" value="Response_reg"/>
    <property type="match status" value="1"/>
</dbReference>
<dbReference type="AlphaFoldDB" id="A0A6I7HLC7"/>
<dbReference type="Proteomes" id="UP000252582">
    <property type="component" value="Unassembled WGS sequence"/>
</dbReference>
<dbReference type="Gene3D" id="1.10.10.60">
    <property type="entry name" value="Homeodomain-like"/>
    <property type="match status" value="1"/>
</dbReference>
<dbReference type="InterPro" id="IPR003593">
    <property type="entry name" value="AAA+_ATPase"/>
</dbReference>
<dbReference type="SUPFAM" id="SSF52540">
    <property type="entry name" value="P-loop containing nucleoside triphosphate hydrolases"/>
    <property type="match status" value="1"/>
</dbReference>
<dbReference type="InterPro" id="IPR002078">
    <property type="entry name" value="Sigma_54_int"/>
</dbReference>
<dbReference type="CDD" id="cd00156">
    <property type="entry name" value="REC"/>
    <property type="match status" value="1"/>
</dbReference>
<dbReference type="InterPro" id="IPR001789">
    <property type="entry name" value="Sig_transdc_resp-reg_receiver"/>
</dbReference>
<dbReference type="InterPro" id="IPR011006">
    <property type="entry name" value="CheY-like_superfamily"/>
</dbReference>
<dbReference type="Pfam" id="PF02954">
    <property type="entry name" value="HTH_8"/>
    <property type="match status" value="1"/>
</dbReference>
<evidence type="ECO:0000256" key="6">
    <source>
        <dbReference type="ARBA" id="ARBA00023159"/>
    </source>
</evidence>
<dbReference type="PANTHER" id="PTHR32071:SF117">
    <property type="entry name" value="PTS-DEPENDENT DIHYDROXYACETONE KINASE OPERON REGULATORY PROTEIN-RELATED"/>
    <property type="match status" value="1"/>
</dbReference>
<organism evidence="11 12">
    <name type="scientific">Ciceribacter lividus</name>
    <dbReference type="NCBI Taxonomy" id="1197950"/>
    <lineage>
        <taxon>Bacteria</taxon>
        <taxon>Pseudomonadati</taxon>
        <taxon>Pseudomonadota</taxon>
        <taxon>Alphaproteobacteria</taxon>
        <taxon>Hyphomicrobiales</taxon>
        <taxon>Rhizobiaceae</taxon>
        <taxon>Ciceribacter</taxon>
    </lineage>
</organism>
<evidence type="ECO:0000256" key="8">
    <source>
        <dbReference type="PROSITE-ProRule" id="PRU00169"/>
    </source>
</evidence>
<gene>
    <name evidence="11" type="ORF">DFR48_108194</name>
</gene>
<dbReference type="RefSeq" id="WP_114364098.1">
    <property type="nucleotide sequence ID" value="NZ_QPIX01000008.1"/>
</dbReference>
<evidence type="ECO:0000313" key="12">
    <source>
        <dbReference type="Proteomes" id="UP000252582"/>
    </source>
</evidence>
<dbReference type="GO" id="GO:0043565">
    <property type="term" value="F:sequence-specific DNA binding"/>
    <property type="evidence" value="ECO:0007669"/>
    <property type="project" value="InterPro"/>
</dbReference>
<accession>A0A6I7HLC7</accession>
<dbReference type="FunFam" id="3.40.50.300:FF:000006">
    <property type="entry name" value="DNA-binding transcriptional regulator NtrC"/>
    <property type="match status" value="1"/>
</dbReference>
<dbReference type="InterPro" id="IPR025944">
    <property type="entry name" value="Sigma_54_int_dom_CS"/>
</dbReference>
<evidence type="ECO:0000256" key="3">
    <source>
        <dbReference type="ARBA" id="ARBA00023012"/>
    </source>
</evidence>
<dbReference type="Pfam" id="PF00158">
    <property type="entry name" value="Sigma54_activat"/>
    <property type="match status" value="1"/>
</dbReference>
<evidence type="ECO:0000256" key="4">
    <source>
        <dbReference type="ARBA" id="ARBA00023015"/>
    </source>
</evidence>
<keyword evidence="7" id="KW-0804">Transcription</keyword>
<dbReference type="Gene3D" id="3.40.50.2300">
    <property type="match status" value="1"/>
</dbReference>
<dbReference type="SMART" id="SM00382">
    <property type="entry name" value="AAA"/>
    <property type="match status" value="1"/>
</dbReference>
<dbReference type="GO" id="GO:0005524">
    <property type="term" value="F:ATP binding"/>
    <property type="evidence" value="ECO:0007669"/>
    <property type="project" value="UniProtKB-KW"/>
</dbReference>
<keyword evidence="2" id="KW-0067">ATP-binding</keyword>
<evidence type="ECO:0000259" key="9">
    <source>
        <dbReference type="PROSITE" id="PS50045"/>
    </source>
</evidence>
<proteinExistence type="predicted"/>
<dbReference type="SUPFAM" id="SSF46689">
    <property type="entry name" value="Homeodomain-like"/>
    <property type="match status" value="1"/>
</dbReference>
<dbReference type="PROSITE" id="PS50110">
    <property type="entry name" value="RESPONSE_REGULATORY"/>
    <property type="match status" value="1"/>
</dbReference>
<dbReference type="SMART" id="SM00448">
    <property type="entry name" value="REC"/>
    <property type="match status" value="1"/>
</dbReference>
<dbReference type="SUPFAM" id="SSF52172">
    <property type="entry name" value="CheY-like"/>
    <property type="match status" value="1"/>
</dbReference>
<feature type="domain" description="Response regulatory" evidence="10">
    <location>
        <begin position="7"/>
        <end position="122"/>
    </location>
</feature>